<dbReference type="PANTHER" id="PTHR44170">
    <property type="entry name" value="PROTEIN SIDEKICK"/>
    <property type="match status" value="1"/>
</dbReference>
<evidence type="ECO:0000259" key="3">
    <source>
        <dbReference type="PROSITE" id="PS50835"/>
    </source>
</evidence>
<dbReference type="AlphaFoldDB" id="A0AAV4VVE5"/>
<evidence type="ECO:0000313" key="6">
    <source>
        <dbReference type="Proteomes" id="UP001054837"/>
    </source>
</evidence>
<keyword evidence="1" id="KW-0677">Repeat</keyword>
<dbReference type="Gene3D" id="2.60.40.10">
    <property type="entry name" value="Immunoglobulins"/>
    <property type="match status" value="3"/>
</dbReference>
<evidence type="ECO:0000256" key="2">
    <source>
        <dbReference type="ARBA" id="ARBA00023157"/>
    </source>
</evidence>
<proteinExistence type="predicted"/>
<protein>
    <submittedName>
        <fullName evidence="5">Nephrin</fullName>
    </submittedName>
</protein>
<dbReference type="SMART" id="SM00408">
    <property type="entry name" value="IGc2"/>
    <property type="match status" value="2"/>
</dbReference>
<feature type="domain" description="Fibronectin type-III" evidence="4">
    <location>
        <begin position="193"/>
        <end position="285"/>
    </location>
</feature>
<dbReference type="PANTHER" id="PTHR44170:SF6">
    <property type="entry name" value="CONTACTIN"/>
    <property type="match status" value="1"/>
</dbReference>
<feature type="domain" description="Ig-like" evidence="3">
    <location>
        <begin position="1"/>
        <end position="84"/>
    </location>
</feature>
<name>A0AAV4VVE5_9ARAC</name>
<dbReference type="InterPro" id="IPR013783">
    <property type="entry name" value="Ig-like_fold"/>
</dbReference>
<dbReference type="CDD" id="cd00063">
    <property type="entry name" value="FN3"/>
    <property type="match status" value="1"/>
</dbReference>
<dbReference type="PROSITE" id="PS50835">
    <property type="entry name" value="IG_LIKE"/>
    <property type="match status" value="2"/>
</dbReference>
<dbReference type="Pfam" id="PF13927">
    <property type="entry name" value="Ig_3"/>
    <property type="match status" value="2"/>
</dbReference>
<dbReference type="SMART" id="SM00409">
    <property type="entry name" value="IG"/>
    <property type="match status" value="2"/>
</dbReference>
<dbReference type="EMBL" id="BPLQ01013753">
    <property type="protein sequence ID" value="GIY74436.1"/>
    <property type="molecule type" value="Genomic_DNA"/>
</dbReference>
<keyword evidence="2" id="KW-1015">Disulfide bond</keyword>
<dbReference type="Pfam" id="PF00041">
    <property type="entry name" value="fn3"/>
    <property type="match status" value="1"/>
</dbReference>
<dbReference type="GO" id="GO:0098609">
    <property type="term" value="P:cell-cell adhesion"/>
    <property type="evidence" value="ECO:0007669"/>
    <property type="project" value="TreeGrafter"/>
</dbReference>
<evidence type="ECO:0000313" key="5">
    <source>
        <dbReference type="EMBL" id="GIY74436.1"/>
    </source>
</evidence>
<dbReference type="InterPro" id="IPR036179">
    <property type="entry name" value="Ig-like_dom_sf"/>
</dbReference>
<dbReference type="SUPFAM" id="SSF48726">
    <property type="entry name" value="Immunoglobulin"/>
    <property type="match status" value="2"/>
</dbReference>
<gene>
    <name evidence="5" type="primary">Nphs1</name>
    <name evidence="5" type="ORF">CDAR_502151</name>
</gene>
<evidence type="ECO:0000259" key="4">
    <source>
        <dbReference type="PROSITE" id="PS50853"/>
    </source>
</evidence>
<dbReference type="InterPro" id="IPR007110">
    <property type="entry name" value="Ig-like_dom"/>
</dbReference>
<dbReference type="InterPro" id="IPR036116">
    <property type="entry name" value="FN3_sf"/>
</dbReference>
<dbReference type="InterPro" id="IPR003598">
    <property type="entry name" value="Ig_sub2"/>
</dbReference>
<dbReference type="SMART" id="SM00060">
    <property type="entry name" value="FN3"/>
    <property type="match status" value="1"/>
</dbReference>
<keyword evidence="6" id="KW-1185">Reference proteome</keyword>
<dbReference type="Proteomes" id="UP001054837">
    <property type="component" value="Unassembled WGS sequence"/>
</dbReference>
<reference evidence="5 6" key="1">
    <citation type="submission" date="2021-06" db="EMBL/GenBank/DDBJ databases">
        <title>Caerostris darwini draft genome.</title>
        <authorList>
            <person name="Kono N."/>
            <person name="Arakawa K."/>
        </authorList>
    </citation>
    <scope>NUCLEOTIDE SEQUENCE [LARGE SCALE GENOMIC DNA]</scope>
</reference>
<dbReference type="InterPro" id="IPR003961">
    <property type="entry name" value="FN3_dom"/>
</dbReference>
<sequence length="301" mass="33415">MVVVAEGDNAYFECSISANPITPDMIRWSTKGGNVILRENQQFTENGRSILTLFNVTKQDSGSFECEAYNGILDPDVKTAKLVVLYKPTIIRNLMNTKLAAELKSTIELKCIAEGDGNISFVWSFNSTVIIQGLDIGRYDIRSAYTGDLQWCSVLTIKRVRQEDLGEYTCVARNNLGYDFVKFTIAKKGAPESPQELKAVNETVDAITLVWSAGFDGGAEQSFRIRYKKSDSNIYFYREAPTNATSYTITGLEPGAQYDFFIAAYNNIGESAFTENVLSVSTKSVKRESLILGMITYGCIV</sequence>
<comment type="caution">
    <text evidence="5">The sequence shown here is derived from an EMBL/GenBank/DDBJ whole genome shotgun (WGS) entry which is preliminary data.</text>
</comment>
<dbReference type="InterPro" id="IPR003599">
    <property type="entry name" value="Ig_sub"/>
</dbReference>
<evidence type="ECO:0000256" key="1">
    <source>
        <dbReference type="ARBA" id="ARBA00022737"/>
    </source>
</evidence>
<accession>A0AAV4VVE5</accession>
<feature type="domain" description="Ig-like" evidence="3">
    <location>
        <begin position="88"/>
        <end position="186"/>
    </location>
</feature>
<dbReference type="SUPFAM" id="SSF49265">
    <property type="entry name" value="Fibronectin type III"/>
    <property type="match status" value="1"/>
</dbReference>
<dbReference type="PROSITE" id="PS50853">
    <property type="entry name" value="FN3"/>
    <property type="match status" value="1"/>
</dbReference>
<dbReference type="GO" id="GO:0016020">
    <property type="term" value="C:membrane"/>
    <property type="evidence" value="ECO:0007669"/>
    <property type="project" value="UniProtKB-SubCell"/>
</dbReference>
<organism evidence="5 6">
    <name type="scientific">Caerostris darwini</name>
    <dbReference type="NCBI Taxonomy" id="1538125"/>
    <lineage>
        <taxon>Eukaryota</taxon>
        <taxon>Metazoa</taxon>
        <taxon>Ecdysozoa</taxon>
        <taxon>Arthropoda</taxon>
        <taxon>Chelicerata</taxon>
        <taxon>Arachnida</taxon>
        <taxon>Araneae</taxon>
        <taxon>Araneomorphae</taxon>
        <taxon>Entelegynae</taxon>
        <taxon>Araneoidea</taxon>
        <taxon>Araneidae</taxon>
        <taxon>Caerostris</taxon>
    </lineage>
</organism>